<keyword evidence="4 7" id="KW-0472">Membrane</keyword>
<evidence type="ECO:0000256" key="4">
    <source>
        <dbReference type="ARBA" id="ARBA00023136"/>
    </source>
</evidence>
<dbReference type="InterPro" id="IPR049326">
    <property type="entry name" value="Rhodopsin_dom_fungi"/>
</dbReference>
<protein>
    <recommendedName>
        <fullName evidence="8">Rhodopsin domain-containing protein</fullName>
    </recommendedName>
</protein>
<feature type="region of interest" description="Disordered" evidence="6">
    <location>
        <begin position="326"/>
        <end position="419"/>
    </location>
</feature>
<feature type="transmembrane region" description="Helical" evidence="7">
    <location>
        <begin position="96"/>
        <end position="117"/>
    </location>
</feature>
<feature type="transmembrane region" description="Helical" evidence="7">
    <location>
        <begin position="129"/>
        <end position="150"/>
    </location>
</feature>
<comment type="subcellular location">
    <subcellularLocation>
        <location evidence="1">Membrane</location>
        <topology evidence="1">Multi-pass membrane protein</topology>
    </subcellularLocation>
</comment>
<keyword evidence="2 7" id="KW-0812">Transmembrane</keyword>
<dbReference type="GO" id="GO:0016020">
    <property type="term" value="C:membrane"/>
    <property type="evidence" value="ECO:0007669"/>
    <property type="project" value="UniProtKB-SubCell"/>
</dbReference>
<organism evidence="9 10">
    <name type="scientific">Cyphellophora europaea (strain CBS 101466)</name>
    <name type="common">Phialophora europaea</name>
    <dbReference type="NCBI Taxonomy" id="1220924"/>
    <lineage>
        <taxon>Eukaryota</taxon>
        <taxon>Fungi</taxon>
        <taxon>Dikarya</taxon>
        <taxon>Ascomycota</taxon>
        <taxon>Pezizomycotina</taxon>
        <taxon>Eurotiomycetes</taxon>
        <taxon>Chaetothyriomycetidae</taxon>
        <taxon>Chaetothyriales</taxon>
        <taxon>Cyphellophoraceae</taxon>
        <taxon>Cyphellophora</taxon>
    </lineage>
</organism>
<evidence type="ECO:0000256" key="6">
    <source>
        <dbReference type="SAM" id="MobiDB-lite"/>
    </source>
</evidence>
<evidence type="ECO:0000256" key="5">
    <source>
        <dbReference type="ARBA" id="ARBA00038359"/>
    </source>
</evidence>
<comment type="similarity">
    <text evidence="5">Belongs to the SAT4 family.</text>
</comment>
<evidence type="ECO:0000256" key="3">
    <source>
        <dbReference type="ARBA" id="ARBA00022989"/>
    </source>
</evidence>
<evidence type="ECO:0000313" key="9">
    <source>
        <dbReference type="EMBL" id="ETN43734.1"/>
    </source>
</evidence>
<evidence type="ECO:0000256" key="7">
    <source>
        <dbReference type="SAM" id="Phobius"/>
    </source>
</evidence>
<dbReference type="InterPro" id="IPR052337">
    <property type="entry name" value="SAT4-like"/>
</dbReference>
<keyword evidence="3 7" id="KW-1133">Transmembrane helix</keyword>
<feature type="transmembrane region" description="Helical" evidence="7">
    <location>
        <begin position="16"/>
        <end position="38"/>
    </location>
</feature>
<dbReference type="GeneID" id="19970232"/>
<dbReference type="VEuPathDB" id="FungiDB:HMPREF1541_02893"/>
<feature type="compositionally biased region" description="Low complexity" evidence="6">
    <location>
        <begin position="390"/>
        <end position="409"/>
    </location>
</feature>
<gene>
    <name evidence="9" type="ORF">HMPREF1541_02893</name>
</gene>
<dbReference type="Pfam" id="PF20684">
    <property type="entry name" value="Fung_rhodopsin"/>
    <property type="match status" value="1"/>
</dbReference>
<dbReference type="EMBL" id="KB822718">
    <property type="protein sequence ID" value="ETN43734.1"/>
    <property type="molecule type" value="Genomic_DNA"/>
</dbReference>
<dbReference type="eggNOG" id="ENOG502SKH7">
    <property type="taxonomic scope" value="Eukaryota"/>
</dbReference>
<dbReference type="OrthoDB" id="4682787at2759"/>
<reference evidence="9 10" key="1">
    <citation type="submission" date="2013-03" db="EMBL/GenBank/DDBJ databases">
        <title>The Genome Sequence of Phialophora europaea CBS 101466.</title>
        <authorList>
            <consortium name="The Broad Institute Genomics Platform"/>
            <person name="Cuomo C."/>
            <person name="de Hoog S."/>
            <person name="Gorbushina A."/>
            <person name="Walker B."/>
            <person name="Young S.K."/>
            <person name="Zeng Q."/>
            <person name="Gargeya S."/>
            <person name="Fitzgerald M."/>
            <person name="Haas B."/>
            <person name="Abouelleil A."/>
            <person name="Allen A.W."/>
            <person name="Alvarado L."/>
            <person name="Arachchi H.M."/>
            <person name="Berlin A.M."/>
            <person name="Chapman S.B."/>
            <person name="Gainer-Dewar J."/>
            <person name="Goldberg J."/>
            <person name="Griggs A."/>
            <person name="Gujja S."/>
            <person name="Hansen M."/>
            <person name="Howarth C."/>
            <person name="Imamovic A."/>
            <person name="Ireland A."/>
            <person name="Larimer J."/>
            <person name="McCowan C."/>
            <person name="Murphy C."/>
            <person name="Pearson M."/>
            <person name="Poon T.W."/>
            <person name="Priest M."/>
            <person name="Roberts A."/>
            <person name="Saif S."/>
            <person name="Shea T."/>
            <person name="Sisk P."/>
            <person name="Sykes S."/>
            <person name="Wortman J."/>
            <person name="Nusbaum C."/>
            <person name="Birren B."/>
        </authorList>
    </citation>
    <scope>NUCLEOTIDE SEQUENCE [LARGE SCALE GENOMIC DNA]</scope>
    <source>
        <strain evidence="9 10">CBS 101466</strain>
    </source>
</reference>
<evidence type="ECO:0000256" key="2">
    <source>
        <dbReference type="ARBA" id="ARBA00022692"/>
    </source>
</evidence>
<feature type="domain" description="Rhodopsin" evidence="8">
    <location>
        <begin position="35"/>
        <end position="274"/>
    </location>
</feature>
<evidence type="ECO:0000259" key="8">
    <source>
        <dbReference type="Pfam" id="PF20684"/>
    </source>
</evidence>
<dbReference type="PANTHER" id="PTHR33048:SF47">
    <property type="entry name" value="INTEGRAL MEMBRANE PROTEIN-RELATED"/>
    <property type="match status" value="1"/>
</dbReference>
<dbReference type="Proteomes" id="UP000030752">
    <property type="component" value="Unassembled WGS sequence"/>
</dbReference>
<proteinExistence type="inferred from homology"/>
<dbReference type="HOGENOM" id="CLU_028200_3_3_1"/>
<evidence type="ECO:0000313" key="10">
    <source>
        <dbReference type="Proteomes" id="UP000030752"/>
    </source>
</evidence>
<sequence length="439" mass="46699">MSTSPPSVDKPDKDDALLISTVILTILGGAFVLTRLWVRFRKSKAYGWDDYFIAGALAASIVSMALTIAMCSHGYGKSSAKLSTASRIQASKFSNFALLINGFSMAFLKVSIGLSLLRLQLGRTMQWIIWGSIVLSVGCNALVAVGSLFACRPIEAIWNKTLDDFSCIPRSVNAANSYVQTGGNIVTDLFYSLGPIYYVSQVRVSVYNKWALRGVFLVGLSATVCAVAKCFELPKLKTSTDPTYDGVLITIWVRAELNAGLIAASIPPLKAVFEQVLRNVFHVRSGLHITSSGHMTPGRYRPSGYGGGSGGVGKAYGLHSFKQGGLSQHRTLDGGEDDDEGGDTFGANRGHAAYVVGGAGNRRSRDRSREQKSDGDSVEQDEDQKHILQASNRGRSGSSASDLAGDSSSGQGGGGDGWIVKTVDYSVTSEIGSPVGQAR</sequence>
<dbReference type="RefSeq" id="XP_008715470.1">
    <property type="nucleotide sequence ID" value="XM_008717248.1"/>
</dbReference>
<dbReference type="InParanoid" id="W2S718"/>
<keyword evidence="10" id="KW-1185">Reference proteome</keyword>
<dbReference type="AlphaFoldDB" id="W2S718"/>
<feature type="transmembrane region" description="Helical" evidence="7">
    <location>
        <begin position="50"/>
        <end position="76"/>
    </location>
</feature>
<name>W2S718_CYPE1</name>
<accession>W2S718</accession>
<dbReference type="PANTHER" id="PTHR33048">
    <property type="entry name" value="PTH11-LIKE INTEGRAL MEMBRANE PROTEIN (AFU_ORTHOLOGUE AFUA_5G11245)"/>
    <property type="match status" value="1"/>
</dbReference>
<evidence type="ECO:0000256" key="1">
    <source>
        <dbReference type="ARBA" id="ARBA00004141"/>
    </source>
</evidence>